<evidence type="ECO:0000313" key="2">
    <source>
        <dbReference type="Proteomes" id="UP000664859"/>
    </source>
</evidence>
<protein>
    <submittedName>
        <fullName evidence="1">Uncharacterized protein</fullName>
    </submittedName>
</protein>
<dbReference type="Proteomes" id="UP000664859">
    <property type="component" value="Unassembled WGS sequence"/>
</dbReference>
<dbReference type="EMBL" id="JAFCMP010000181">
    <property type="protein sequence ID" value="KAG5183898.1"/>
    <property type="molecule type" value="Genomic_DNA"/>
</dbReference>
<organism evidence="1 2">
    <name type="scientific">Tribonema minus</name>
    <dbReference type="NCBI Taxonomy" id="303371"/>
    <lineage>
        <taxon>Eukaryota</taxon>
        <taxon>Sar</taxon>
        <taxon>Stramenopiles</taxon>
        <taxon>Ochrophyta</taxon>
        <taxon>PX clade</taxon>
        <taxon>Xanthophyceae</taxon>
        <taxon>Tribonematales</taxon>
        <taxon>Tribonemataceae</taxon>
        <taxon>Tribonema</taxon>
    </lineage>
</organism>
<proteinExistence type="predicted"/>
<accession>A0A835Z004</accession>
<reference evidence="1" key="1">
    <citation type="submission" date="2021-02" db="EMBL/GenBank/DDBJ databases">
        <title>First Annotated Genome of the Yellow-green Alga Tribonema minus.</title>
        <authorList>
            <person name="Mahan K.M."/>
        </authorList>
    </citation>
    <scope>NUCLEOTIDE SEQUENCE</scope>
    <source>
        <strain evidence="1">UTEX B ZZ1240</strain>
    </source>
</reference>
<evidence type="ECO:0000313" key="1">
    <source>
        <dbReference type="EMBL" id="KAG5183898.1"/>
    </source>
</evidence>
<sequence>MSDACGSAFQILCDTCRVTWAEVHQRCSAFMVTANIVATGSRSPTLLALVVFILLLAEAKVEWLECDFRADRHDDAAAILEMLMLAVRSGQPPSHKILNAITCFDALLRTAKPSSRAAALIGAQLLSSVTDARHDFTNSLKCLYIDELGFKKLDAMGSAGGGRWEELISIAEQEFVERKTRWLAADGVLLADTTLVLTALGVGFYEVTVSGGGETATSSFDLTYFAARPLTVTAIVHNSSGFDVKDGSVKLYISDGVPPYAVKWSHGATTTKIVVKAGEYDAVITDFSGAAVEAEFFITQPVAFKIDDDPLEVTLMADGAGRDAYCKTATAKSLVAAAEGWGEWKAQRGYGENAQEVCSFVAERDGAAGKAVLNAFSAGNVSHTVLKIDSRRSVDVHGDTTIMGETSTVTVPSFELNQNVMMISELDPITEAADGCGVSYGAQRDHSLKFAWDCMGWDVKGDAHADALLLGTAKMSPGNFYVRKFGCSVTLDDSGLTLEGARVVDEVPTTTHYLNDDGATHVASGVYLGENEMGWFTTNGGFRAASFTCGDVSVGPSGLALRGASATAAGVTVGDVDVTATGLNLGATAALMFGSEWRLSHNVDEDCLQIEKLITGIYEPKFTSLAKYADGLFVANEKNVAFNERRLYTEWRKLRDFDDDEDTWTIPNPDAKFGLLAGTYRLSVSDATGAFAQHVFTISQSPPLLISVESVTPCSRHGGADGGASISAQGGIAPYIYSWSFGEQTGPILRAPAGSFVGSVQDSVGAAGAVTVLIEQPTGYENDLFPPDVSLMANVALRDRFCRELHCNAASLTDSAGAQLDLMTRGDEGTYEPLCTLVASEFPEESTFGRVSAWCKGDDGEFVESVRVEFDGVTFFGDLNCTGGVTRFDVEVVNCQARDVFLQTDIETDEECEGGGISAASGTSVLFAEDKWRVAGNLHLLNGVLRVSDADYIGVDSFAVSNGSCGVGFNNSGLSLRVAKLLDRIATGQYECTDDGFSRIERPPVGPAYQAVGVDEWSVVDGTWHVTTGLTGGTFETSTCSLAPTRFSVGNLTLSNSGLVTGQVQLGVDGVDLGDGGSILFADGSEVPDAVVLLFDFVDAELYPRCMCVSQAWRSEVLRRSPELAGLQTLYKAQRETLHLLNSKKVFNVVHAVNRSCALCKQHFMGSVNDRFGVYAHLRCIKMRLTHVEHRFCAPVRAFLINHIPSERVQVGGIYHHCVWREAHNAIPRELTLEGFLETHAAELATISKAYDQQAAADREERMAARRRQLETARASDVAFNAQFKDACIAASAPFTTTGKLRKMLGAHPFRIISVSRPREMVRRALFALEHARDIPCGLRAFVLEECDITSVQHVKAFAHRIHGSLWRFAFRSESNPALWVDMAQLNDKDVFLIEDADKKGFEASRVLRAAQAVPPSFEREKVLSFQLRGSTTTEDFEQRAKALRALPLHVDAVGRILRWSHDIVATFASYKRALRCAGADAFVEFGHKCFTLRGDEADDLATLRS</sequence>
<keyword evidence="2" id="KW-1185">Reference proteome</keyword>
<comment type="caution">
    <text evidence="1">The sequence shown here is derived from an EMBL/GenBank/DDBJ whole genome shotgun (WGS) entry which is preliminary data.</text>
</comment>
<gene>
    <name evidence="1" type="ORF">JKP88DRAFT_290125</name>
</gene>
<name>A0A835Z004_9STRA</name>